<evidence type="ECO:0000313" key="2">
    <source>
        <dbReference type="Proteomes" id="UP000025241"/>
    </source>
</evidence>
<name>A0A024HH35_PSEKB</name>
<evidence type="ECO:0008006" key="3">
    <source>
        <dbReference type="Google" id="ProtNLM"/>
    </source>
</evidence>
<organism evidence="1 2">
    <name type="scientific">Pseudomonas knackmussii (strain DSM 6978 / CCUG 54928 / LMG 23759 / B13)</name>
    <dbReference type="NCBI Taxonomy" id="1301098"/>
    <lineage>
        <taxon>Bacteria</taxon>
        <taxon>Pseudomonadati</taxon>
        <taxon>Pseudomonadota</taxon>
        <taxon>Gammaproteobacteria</taxon>
        <taxon>Pseudomonadales</taxon>
        <taxon>Pseudomonadaceae</taxon>
        <taxon>Pseudomonas</taxon>
    </lineage>
</organism>
<proteinExistence type="predicted"/>
<dbReference type="PATRIC" id="fig|1301098.3.peg.2475"/>
<reference evidence="1 2" key="1">
    <citation type="submission" date="2013-03" db="EMBL/GenBank/DDBJ databases">
        <authorList>
            <person name="Linke B."/>
        </authorList>
    </citation>
    <scope>NUCLEOTIDE SEQUENCE [LARGE SCALE GENOMIC DNA]</scope>
    <source>
        <strain evidence="1 2">B13</strain>
    </source>
</reference>
<sequence>MIKLALFARLEAKPGKEADVAALLETGLALANQEERTPIWFALRLGPSTFGVFDAFADEEGRQAHLNGPIAAALMAKAPELLVGAPSIEPIEVLGLKNTGVC</sequence>
<dbReference type="RefSeq" id="WP_043252057.1">
    <property type="nucleotide sequence ID" value="NZ_HG322950.1"/>
</dbReference>
<dbReference type="STRING" id="1301098.PKB_2470"/>
<accession>A0A024HH35</accession>
<dbReference type="KEGG" id="pkc:PKB_2470"/>
<dbReference type="HOGENOM" id="CLU_148789_1_0_6"/>
<dbReference type="Gene3D" id="3.30.70.100">
    <property type="match status" value="1"/>
</dbReference>
<dbReference type="EMBL" id="HG322950">
    <property type="protein sequence ID" value="CDF83817.1"/>
    <property type="molecule type" value="Genomic_DNA"/>
</dbReference>
<protein>
    <recommendedName>
        <fullName evidence="3">ABM domain-containing protein</fullName>
    </recommendedName>
</protein>
<dbReference type="OrthoDB" id="9804891at2"/>
<dbReference type="Proteomes" id="UP000025241">
    <property type="component" value="Chromosome I"/>
</dbReference>
<dbReference type="AlphaFoldDB" id="A0A024HH35"/>
<reference evidence="1 2" key="2">
    <citation type="submission" date="2014-05" db="EMBL/GenBank/DDBJ databases">
        <title>Genome sequence of the 3-chlorobenzoate degrading bacterium Pseudomonas knackmussii B13 shows multiple evidence for horizontal gene transfer.</title>
        <authorList>
            <person name="Miyazaki R."/>
            <person name="Bertelli C."/>
            <person name="Falquet L."/>
            <person name="Robinson-Rechavi M."/>
            <person name="Gharib W."/>
            <person name="Roy S."/>
            <person name="Van der Meer J.R."/>
        </authorList>
    </citation>
    <scope>NUCLEOTIDE SEQUENCE [LARGE SCALE GENOMIC DNA]</scope>
    <source>
        <strain evidence="1 2">B13</strain>
    </source>
</reference>
<keyword evidence="2" id="KW-1185">Reference proteome</keyword>
<gene>
    <name evidence="1" type="ORF">PKB_2470</name>
</gene>
<dbReference type="SUPFAM" id="SSF54909">
    <property type="entry name" value="Dimeric alpha+beta barrel"/>
    <property type="match status" value="1"/>
</dbReference>
<evidence type="ECO:0000313" key="1">
    <source>
        <dbReference type="EMBL" id="CDF83817.1"/>
    </source>
</evidence>
<dbReference type="eggNOG" id="COG1359">
    <property type="taxonomic scope" value="Bacteria"/>
</dbReference>
<dbReference type="InterPro" id="IPR011008">
    <property type="entry name" value="Dimeric_a/b-barrel"/>
</dbReference>